<keyword evidence="3" id="KW-1185">Reference proteome</keyword>
<dbReference type="InterPro" id="IPR011109">
    <property type="entry name" value="DNA_bind_recombinase_dom"/>
</dbReference>
<evidence type="ECO:0000313" key="2">
    <source>
        <dbReference type="EMBL" id="RIE06989.1"/>
    </source>
</evidence>
<evidence type="ECO:0000313" key="3">
    <source>
        <dbReference type="Proteomes" id="UP000266328"/>
    </source>
</evidence>
<organism evidence="2 3">
    <name type="scientific">Candidatus Cryosericum terrychapinii</name>
    <dbReference type="NCBI Taxonomy" id="2290919"/>
    <lineage>
        <taxon>Bacteria</taxon>
        <taxon>Pseudomonadati</taxon>
        <taxon>Caldisericota/Cryosericota group</taxon>
        <taxon>Candidatus Cryosericota</taxon>
        <taxon>Candidatus Cryosericia</taxon>
        <taxon>Candidatus Cryosericales</taxon>
        <taxon>Candidatus Cryosericaceae</taxon>
        <taxon>Candidatus Cryosericum</taxon>
    </lineage>
</organism>
<dbReference type="Proteomes" id="UP000266328">
    <property type="component" value="Unassembled WGS sequence"/>
</dbReference>
<dbReference type="Pfam" id="PF07508">
    <property type="entry name" value="Recombinase"/>
    <property type="match status" value="1"/>
</dbReference>
<dbReference type="GO" id="GO:0003677">
    <property type="term" value="F:DNA binding"/>
    <property type="evidence" value="ECO:0007669"/>
    <property type="project" value="InterPro"/>
</dbReference>
<feature type="domain" description="Recombinase" evidence="1">
    <location>
        <begin position="83"/>
        <end position="166"/>
    </location>
</feature>
<protein>
    <recommendedName>
        <fullName evidence="1">Recombinase domain-containing protein</fullName>
    </recommendedName>
</protein>
<proteinExistence type="predicted"/>
<dbReference type="Gene3D" id="3.90.1750.20">
    <property type="entry name" value="Putative Large Serine Recombinase, Chain B, Domain 2"/>
    <property type="match status" value="1"/>
</dbReference>
<evidence type="ECO:0000259" key="1">
    <source>
        <dbReference type="Pfam" id="PF07508"/>
    </source>
</evidence>
<name>A0A398D0J8_9BACT</name>
<dbReference type="GO" id="GO:0000150">
    <property type="term" value="F:DNA strand exchange activity"/>
    <property type="evidence" value="ECO:0007669"/>
    <property type="project" value="InterPro"/>
</dbReference>
<dbReference type="AlphaFoldDB" id="A0A398D0J8"/>
<dbReference type="EMBL" id="QXIS01000001">
    <property type="protein sequence ID" value="RIE06989.1"/>
    <property type="molecule type" value="Genomic_DNA"/>
</dbReference>
<dbReference type="InterPro" id="IPR038109">
    <property type="entry name" value="DNA_bind_recomb_sf"/>
</dbReference>
<sequence>MGILAMQVPPFACVLVRLQDKDISRHLVATEAQCDNEKRIDNCTEGMIATVEAGRYIWLASLRYVNGRVKGIRSLELDESRTVSLIQRSFGLIDAGLTVTKALQQIRSEGLTCRTGHELSRNTFRSMLMNKVYVDYVVSFARAVRGDFDPIVSDDVFYRVQSKLHRKWVRDERNRVKSRIVFLKQENETIIQKSIHHVIPDAMVKEWLEKASAEEEVLKCQLALVADSALDTPEVLKRGFEILGDLGSFWEESNLTTRQYLQEFVFPRGVTAGKSKFGTVPRVLQLWNRPESVTVVAAGGFEPSTLRV</sequence>
<gene>
    <name evidence="2" type="ORF">SMC7_00155</name>
</gene>
<accession>A0A398D0J8</accession>
<reference evidence="2 3" key="1">
    <citation type="submission" date="2018-09" db="EMBL/GenBank/DDBJ databases">
        <title>Discovery and Ecogenomic Context for Candidatus Cryosericales, a Global Caldiserica Order Active in Thawing Permafrost.</title>
        <authorList>
            <person name="Martinez M.A."/>
            <person name="Woodcroft B.J."/>
            <person name="Ignacio Espinoza J.C."/>
            <person name="Zayed A."/>
            <person name="Singleton C.M."/>
            <person name="Boyd J."/>
            <person name="Li Y.-F."/>
            <person name="Purvine S."/>
            <person name="Maughan H."/>
            <person name="Hodgkins S.B."/>
            <person name="Anderson D."/>
            <person name="Sederholm M."/>
            <person name="Temperton B."/>
            <person name="Saleska S.R."/>
            <person name="Tyson G.W."/>
            <person name="Rich V.I."/>
        </authorList>
    </citation>
    <scope>NUCLEOTIDE SEQUENCE [LARGE SCALE GENOMIC DNA]</scope>
    <source>
        <strain evidence="2 3">SMC7</strain>
    </source>
</reference>
<dbReference type="OrthoDB" id="9815006at2"/>
<comment type="caution">
    <text evidence="2">The sequence shown here is derived from an EMBL/GenBank/DDBJ whole genome shotgun (WGS) entry which is preliminary data.</text>
</comment>
<dbReference type="RefSeq" id="WP_119088418.1">
    <property type="nucleotide sequence ID" value="NZ_QXIS01000001.1"/>
</dbReference>